<dbReference type="SUPFAM" id="SSF56672">
    <property type="entry name" value="DNA/RNA polymerases"/>
    <property type="match status" value="1"/>
</dbReference>
<reference evidence="3" key="2">
    <citation type="submission" date="2022-01" db="EMBL/GenBank/DDBJ databases">
        <authorList>
            <person name="Yamashiro T."/>
            <person name="Shiraishi A."/>
            <person name="Satake H."/>
            <person name="Nakayama K."/>
        </authorList>
    </citation>
    <scope>NUCLEOTIDE SEQUENCE</scope>
</reference>
<keyword evidence="4" id="KW-1185">Reference proteome</keyword>
<dbReference type="CDD" id="cd09272">
    <property type="entry name" value="RNase_HI_RT_Ty1"/>
    <property type="match status" value="1"/>
</dbReference>
<feature type="domain" description="Reverse transcriptase Ty1/copia-type" evidence="2">
    <location>
        <begin position="325"/>
        <end position="431"/>
    </location>
</feature>
<evidence type="ECO:0000256" key="1">
    <source>
        <dbReference type="SAM" id="MobiDB-lite"/>
    </source>
</evidence>
<dbReference type="PANTHER" id="PTHR11439:SF495">
    <property type="entry name" value="REVERSE TRANSCRIPTASE, RNA-DEPENDENT DNA POLYMERASE-RELATED"/>
    <property type="match status" value="1"/>
</dbReference>
<protein>
    <submittedName>
        <fullName evidence="3">Ribonuclease H-like domain-containing protein</fullName>
    </submittedName>
</protein>
<evidence type="ECO:0000313" key="4">
    <source>
        <dbReference type="Proteomes" id="UP001151760"/>
    </source>
</evidence>
<reference evidence="3" key="1">
    <citation type="journal article" date="2022" name="Int. J. Mol. Sci.">
        <title>Draft Genome of Tanacetum Coccineum: Genomic Comparison of Closely Related Tanacetum-Family Plants.</title>
        <authorList>
            <person name="Yamashiro T."/>
            <person name="Shiraishi A."/>
            <person name="Nakayama K."/>
            <person name="Satake H."/>
        </authorList>
    </citation>
    <scope>NUCLEOTIDE SEQUENCE</scope>
</reference>
<name>A0ABQ5GRQ0_9ASTR</name>
<evidence type="ECO:0000259" key="2">
    <source>
        <dbReference type="Pfam" id="PF07727"/>
    </source>
</evidence>
<dbReference type="Pfam" id="PF07727">
    <property type="entry name" value="RVT_2"/>
    <property type="match status" value="1"/>
</dbReference>
<gene>
    <name evidence="3" type="ORF">Tco_1044631</name>
</gene>
<dbReference type="InterPro" id="IPR043502">
    <property type="entry name" value="DNA/RNA_pol_sf"/>
</dbReference>
<comment type="caution">
    <text evidence="3">The sequence shown here is derived from an EMBL/GenBank/DDBJ whole genome shotgun (WGS) entry which is preliminary data.</text>
</comment>
<proteinExistence type="predicted"/>
<sequence length="817" mass="91872">MSGEEPATQIEPVEYPQMVSTVKLPILKKGEYTLWSMRMEQFSLTHIIVYANQKFLRALPSSWNNVALIMRNKAGIDDLDINDLYNNLKVFEADIKGSSISSSNSQNVAFLSAEDTSSNNEPISPTTINEELEQIDHDDLEEMDLKCMLAQDEPTEFALMAYTSNSSGSDTEPTLNKDSASVSQVETSTSQTSNTSVEMPRVESLRPSGVIMEDWVSDDKDIFKSNDLQATDNPSLKRIEFTNARNKSVKPKQADKLRIIAQNPKVDRKDWNGQMTQKLGLGFGFTNKSRCFVCAVNKDTNKKRMDVKSAFLYGTIEEEVYVSQPLAWYETLSTYLLDNGFHKGKIDKTLFIKRVKGDILLVQVYVYDIIFGSTRKSLCTDFEQIIHKRFQISSIGGLTFFLSLQVKQKNDGIFISQDKIVGENLKKFAFLLRTASTPMETNKALTKDEDGEDVDVHLYRSMIGSLMYLTSSRPDIMFSVCACSRFQVQPKVSHLNAVKRIFRYLKGQPKLGLWYPKDSPFILEAFSDSDYAGASLDKKSTTGGCQFLGSRLISWQCKKQTVVANSTTEAEYIAASHCCGQVLWIQNQMLDYGFNFMQTKIHVDNESAICVVKNPVSHSKTKHIEIMHHFIRDSYEKRLIEMVKIHTDNNVADLLTKAFDVSRFNFLVASIGKRGRDTKIPQSGGPPIKVGDEAVHKELGDIMERAATTASSFETDQDCVTSTMPSLNVQPYISLIEQFWQTAALSTTKDGVHAITPTIDGRDKIITQASIRRHLKLQDSKGLTSLPNVEIFEQLARMGYATTSDTLTFQKGHFAPQ</sequence>
<dbReference type="Proteomes" id="UP001151760">
    <property type="component" value="Unassembled WGS sequence"/>
</dbReference>
<feature type="compositionally biased region" description="Low complexity" evidence="1">
    <location>
        <begin position="179"/>
        <end position="198"/>
    </location>
</feature>
<accession>A0ABQ5GRQ0</accession>
<dbReference type="PANTHER" id="PTHR11439">
    <property type="entry name" value="GAG-POL-RELATED RETROTRANSPOSON"/>
    <property type="match status" value="1"/>
</dbReference>
<feature type="compositionally biased region" description="Polar residues" evidence="1">
    <location>
        <begin position="163"/>
        <end position="178"/>
    </location>
</feature>
<evidence type="ECO:0000313" key="3">
    <source>
        <dbReference type="EMBL" id="GJT77906.1"/>
    </source>
</evidence>
<dbReference type="InterPro" id="IPR013103">
    <property type="entry name" value="RVT_2"/>
</dbReference>
<organism evidence="3 4">
    <name type="scientific">Tanacetum coccineum</name>
    <dbReference type="NCBI Taxonomy" id="301880"/>
    <lineage>
        <taxon>Eukaryota</taxon>
        <taxon>Viridiplantae</taxon>
        <taxon>Streptophyta</taxon>
        <taxon>Embryophyta</taxon>
        <taxon>Tracheophyta</taxon>
        <taxon>Spermatophyta</taxon>
        <taxon>Magnoliopsida</taxon>
        <taxon>eudicotyledons</taxon>
        <taxon>Gunneridae</taxon>
        <taxon>Pentapetalae</taxon>
        <taxon>asterids</taxon>
        <taxon>campanulids</taxon>
        <taxon>Asterales</taxon>
        <taxon>Asteraceae</taxon>
        <taxon>Asteroideae</taxon>
        <taxon>Anthemideae</taxon>
        <taxon>Anthemidinae</taxon>
        <taxon>Tanacetum</taxon>
    </lineage>
</organism>
<feature type="region of interest" description="Disordered" evidence="1">
    <location>
        <begin position="163"/>
        <end position="199"/>
    </location>
</feature>
<dbReference type="EMBL" id="BQNB010018756">
    <property type="protein sequence ID" value="GJT77906.1"/>
    <property type="molecule type" value="Genomic_DNA"/>
</dbReference>